<evidence type="ECO:0000256" key="1">
    <source>
        <dbReference type="RuleBase" id="RU362001"/>
    </source>
</evidence>
<dbReference type="InterPro" id="IPR036689">
    <property type="entry name" value="ESAT-6-like_sf"/>
</dbReference>
<sequence>MIAYSFNDLQELSGAIGKAHSSVDSLKGDVKASSGQLQADWSGSAGESWAGMQAKWDSACDNLVAALNQLSRTVLANSDDMSATEARNAGLFSGA</sequence>
<comment type="similarity">
    <text evidence="1">Belongs to the WXG100 family.</text>
</comment>
<proteinExistence type="inferred from homology"/>
<accession>A0ABS5TAM9</accession>
<keyword evidence="3" id="KW-1185">Reference proteome</keyword>
<name>A0ABS5TAM9_9ACTN</name>
<dbReference type="InterPro" id="IPR010310">
    <property type="entry name" value="T7SS_ESAT-6-like"/>
</dbReference>
<organism evidence="2 3">
    <name type="scientific">Kineosporia corallincola</name>
    <dbReference type="NCBI Taxonomy" id="2835133"/>
    <lineage>
        <taxon>Bacteria</taxon>
        <taxon>Bacillati</taxon>
        <taxon>Actinomycetota</taxon>
        <taxon>Actinomycetes</taxon>
        <taxon>Kineosporiales</taxon>
        <taxon>Kineosporiaceae</taxon>
        <taxon>Kineosporia</taxon>
    </lineage>
</organism>
<protein>
    <recommendedName>
        <fullName evidence="1">ESAT-6-like protein</fullName>
    </recommendedName>
</protein>
<evidence type="ECO:0000313" key="2">
    <source>
        <dbReference type="EMBL" id="MBT0768124.1"/>
    </source>
</evidence>
<evidence type="ECO:0000313" key="3">
    <source>
        <dbReference type="Proteomes" id="UP001197247"/>
    </source>
</evidence>
<dbReference type="Pfam" id="PF06013">
    <property type="entry name" value="WXG100"/>
    <property type="match status" value="1"/>
</dbReference>
<gene>
    <name evidence="2" type="ORF">KIH74_04275</name>
</gene>
<dbReference type="SUPFAM" id="SSF140453">
    <property type="entry name" value="EsxAB dimer-like"/>
    <property type="match status" value="1"/>
</dbReference>
<dbReference type="RefSeq" id="WP_214154378.1">
    <property type="nucleotide sequence ID" value="NZ_JAHBAY010000001.1"/>
</dbReference>
<comment type="caution">
    <text evidence="2">The sequence shown here is derived from an EMBL/GenBank/DDBJ whole genome shotgun (WGS) entry which is preliminary data.</text>
</comment>
<dbReference type="Gene3D" id="1.10.287.1060">
    <property type="entry name" value="ESAT-6-like"/>
    <property type="match status" value="1"/>
</dbReference>
<dbReference type="Proteomes" id="UP001197247">
    <property type="component" value="Unassembled WGS sequence"/>
</dbReference>
<reference evidence="2 3" key="1">
    <citation type="submission" date="2021-05" db="EMBL/GenBank/DDBJ databases">
        <title>Kineosporia and Streptomyces sp. nov. two new marine actinobacteria isolated from Coral.</title>
        <authorList>
            <person name="Buangrab K."/>
            <person name="Sutthacheep M."/>
            <person name="Yeemin T."/>
            <person name="Harunari E."/>
            <person name="Igarashi Y."/>
            <person name="Kanchanasin P."/>
            <person name="Tanasupawat S."/>
            <person name="Phongsopitanun W."/>
        </authorList>
    </citation>
    <scope>NUCLEOTIDE SEQUENCE [LARGE SCALE GENOMIC DNA]</scope>
    <source>
        <strain evidence="2 3">J2-2</strain>
    </source>
</reference>
<dbReference type="NCBIfam" id="TIGR03930">
    <property type="entry name" value="WXG100_ESAT6"/>
    <property type="match status" value="1"/>
</dbReference>
<dbReference type="EMBL" id="JAHBAY010000001">
    <property type="protein sequence ID" value="MBT0768124.1"/>
    <property type="molecule type" value="Genomic_DNA"/>
</dbReference>